<dbReference type="PANTHER" id="PTHR21192:SF2">
    <property type="entry name" value="NADH DEHYDROGENASE [UBIQUINONE] 1 ALPHA SUBCOMPLEX ASSEMBLY FACTOR 3"/>
    <property type="match status" value="1"/>
</dbReference>
<proteinExistence type="predicted"/>
<keyword evidence="2" id="KW-1185">Reference proteome</keyword>
<comment type="caution">
    <text evidence="1">The sequence shown here is derived from an EMBL/GenBank/DDBJ whole genome shotgun (WGS) entry which is preliminary data.</text>
</comment>
<dbReference type="OrthoDB" id="20681at2759"/>
<evidence type="ECO:0000313" key="2">
    <source>
        <dbReference type="Proteomes" id="UP000708208"/>
    </source>
</evidence>
<dbReference type="AlphaFoldDB" id="A0A8J2K6N2"/>
<dbReference type="EMBL" id="CAJVCH010233993">
    <property type="protein sequence ID" value="CAG7732569.1"/>
    <property type="molecule type" value="Genomic_DNA"/>
</dbReference>
<gene>
    <name evidence="1" type="ORF">AFUS01_LOCUS21079</name>
</gene>
<organism evidence="1 2">
    <name type="scientific">Allacma fusca</name>
    <dbReference type="NCBI Taxonomy" id="39272"/>
    <lineage>
        <taxon>Eukaryota</taxon>
        <taxon>Metazoa</taxon>
        <taxon>Ecdysozoa</taxon>
        <taxon>Arthropoda</taxon>
        <taxon>Hexapoda</taxon>
        <taxon>Collembola</taxon>
        <taxon>Symphypleona</taxon>
        <taxon>Sminthuridae</taxon>
        <taxon>Allacma</taxon>
    </lineage>
</organism>
<sequence>MAGYLPHRGVFKLLTRSSEFLRAQKNGFLLRSSRSYSASYEGDGKTTVTVLNQEEGAPLMIDAYGTHGFRLNNGMTVLGPMAIFPKTVLAWNVRDIQDINITSLSLFFTLEPKLGGYFVGVPILERRFNGMEIDSGKLKQITV</sequence>
<dbReference type="InterPro" id="IPR007523">
    <property type="entry name" value="NDUFAF3/AAMDC"/>
</dbReference>
<protein>
    <submittedName>
        <fullName evidence="1">Uncharacterized protein</fullName>
    </submittedName>
</protein>
<dbReference type="PANTHER" id="PTHR21192">
    <property type="entry name" value="NUCLEAR PROTEIN E3-3"/>
    <property type="match status" value="1"/>
</dbReference>
<accession>A0A8J2K6N2</accession>
<dbReference type="Proteomes" id="UP000708208">
    <property type="component" value="Unassembled WGS sequence"/>
</dbReference>
<dbReference type="GO" id="GO:0032981">
    <property type="term" value="P:mitochondrial respiratory chain complex I assembly"/>
    <property type="evidence" value="ECO:0007669"/>
    <property type="project" value="TreeGrafter"/>
</dbReference>
<dbReference type="GO" id="GO:0005743">
    <property type="term" value="C:mitochondrial inner membrane"/>
    <property type="evidence" value="ECO:0007669"/>
    <property type="project" value="TreeGrafter"/>
</dbReference>
<evidence type="ECO:0000313" key="1">
    <source>
        <dbReference type="EMBL" id="CAG7732569.1"/>
    </source>
</evidence>
<name>A0A8J2K6N2_9HEXA</name>
<reference evidence="1" key="1">
    <citation type="submission" date="2021-06" db="EMBL/GenBank/DDBJ databases">
        <authorList>
            <person name="Hodson N. C."/>
            <person name="Mongue J. A."/>
            <person name="Jaron S. K."/>
        </authorList>
    </citation>
    <scope>NUCLEOTIDE SEQUENCE</scope>
</reference>